<dbReference type="InterPro" id="IPR007047">
    <property type="entry name" value="Flp_Fap"/>
</dbReference>
<evidence type="ECO:0000313" key="3">
    <source>
        <dbReference type="Proteomes" id="UP001204151"/>
    </source>
</evidence>
<sequence length="61" mass="6099">MSNFISAVKTFAADENGVTAIEYGLIAAVIGVVMAASAKDVGAKVKAAFDYISGQMGTIGG</sequence>
<dbReference type="Proteomes" id="UP001204151">
    <property type="component" value="Unassembled WGS sequence"/>
</dbReference>
<comment type="caution">
    <text evidence="2">The sequence shown here is derived from an EMBL/GenBank/DDBJ whole genome shotgun (WGS) entry which is preliminary data.</text>
</comment>
<name>A0ABT1ZWV9_9BURK</name>
<evidence type="ECO:0000256" key="1">
    <source>
        <dbReference type="SAM" id="Phobius"/>
    </source>
</evidence>
<keyword evidence="1" id="KW-0472">Membrane</keyword>
<reference evidence="2 3" key="1">
    <citation type="submission" date="2022-08" db="EMBL/GenBank/DDBJ databases">
        <title>Reclassification of Massilia species as members of the genera Telluria, Duganella, Pseudoduganella, Mokoshia gen. nov. and Zemynaea gen. nov. using orthogonal and non-orthogonal genome-based approaches.</title>
        <authorList>
            <person name="Bowman J.P."/>
        </authorList>
    </citation>
    <scope>NUCLEOTIDE SEQUENCE [LARGE SCALE GENOMIC DNA]</scope>
    <source>
        <strain evidence="2 3">JCM 31316</strain>
    </source>
</reference>
<dbReference type="EMBL" id="JANUGW010000021">
    <property type="protein sequence ID" value="MCS0584426.1"/>
    <property type="molecule type" value="Genomic_DNA"/>
</dbReference>
<keyword evidence="1" id="KW-0812">Transmembrane</keyword>
<proteinExistence type="predicted"/>
<accession>A0ABT1ZWV9</accession>
<evidence type="ECO:0000313" key="2">
    <source>
        <dbReference type="EMBL" id="MCS0584426.1"/>
    </source>
</evidence>
<keyword evidence="3" id="KW-1185">Reference proteome</keyword>
<gene>
    <name evidence="2" type="ORF">NX784_22805</name>
</gene>
<feature type="transmembrane region" description="Helical" evidence="1">
    <location>
        <begin position="20"/>
        <end position="38"/>
    </location>
</feature>
<dbReference type="Pfam" id="PF04964">
    <property type="entry name" value="Flp_Fap"/>
    <property type="match status" value="1"/>
</dbReference>
<keyword evidence="1" id="KW-1133">Transmembrane helix</keyword>
<protein>
    <submittedName>
        <fullName evidence="2">Flp family type IVb pilin</fullName>
    </submittedName>
</protein>
<dbReference type="RefSeq" id="WP_258818979.1">
    <property type="nucleotide sequence ID" value="NZ_JANUGW010000021.1"/>
</dbReference>
<organism evidence="2 3">
    <name type="scientific">Massilia pinisoli</name>
    <dbReference type="NCBI Taxonomy" id="1772194"/>
    <lineage>
        <taxon>Bacteria</taxon>
        <taxon>Pseudomonadati</taxon>
        <taxon>Pseudomonadota</taxon>
        <taxon>Betaproteobacteria</taxon>
        <taxon>Burkholderiales</taxon>
        <taxon>Oxalobacteraceae</taxon>
        <taxon>Telluria group</taxon>
        <taxon>Massilia</taxon>
    </lineage>
</organism>